<proteinExistence type="predicted"/>
<reference evidence="1 2" key="1">
    <citation type="submission" date="2016-10" db="EMBL/GenBank/DDBJ databases">
        <authorList>
            <person name="de Groot N.N."/>
        </authorList>
    </citation>
    <scope>NUCLEOTIDE SEQUENCE [LARGE SCALE GENOMIC DNA]</scope>
    <source>
        <strain evidence="1 2">AR40</strain>
    </source>
</reference>
<gene>
    <name evidence="1" type="ORF">SAMN04487884_111105</name>
</gene>
<sequence>MRRKMVKSVISIALVAIAGLFLVEGCGSENVANGNVAVSEAVVVDEAVPMSSQLNAGQDYFTKGVYASYAADLENPEKTYFYVFEGDGQGRVEDGEAATGMYFLYDQKDNGTVEFTFGNDDPITDTLTVKSNENGVVTGAFEDTIDLVFEPVEGADPYTFDAVNYVRVQRGEELIYTSANGWSVRYDPEIFAVNEGGSVTSFVYLGESAGTNMITVTYTADNNAEDAIKALGEPYGDSAAYSEAPFLGDESVTGYWVITPADTEGSGYYMNAVARDYMEGALVFEITGHVSGDDGIDMTVSDYISGILDSVEFVNY</sequence>
<dbReference type="RefSeq" id="WP_074756049.1">
    <property type="nucleotide sequence ID" value="NZ_FOGJ01000011.1"/>
</dbReference>
<accession>A0A1H9S728</accession>
<dbReference type="AlphaFoldDB" id="A0A1H9S728"/>
<organism evidence="1 2">
    <name type="scientific">Butyrivibrio fibrisolvens</name>
    <dbReference type="NCBI Taxonomy" id="831"/>
    <lineage>
        <taxon>Bacteria</taxon>
        <taxon>Bacillati</taxon>
        <taxon>Bacillota</taxon>
        <taxon>Clostridia</taxon>
        <taxon>Lachnospirales</taxon>
        <taxon>Lachnospiraceae</taxon>
        <taxon>Butyrivibrio</taxon>
    </lineage>
</organism>
<evidence type="ECO:0000313" key="2">
    <source>
        <dbReference type="Proteomes" id="UP000182584"/>
    </source>
</evidence>
<protein>
    <submittedName>
        <fullName evidence="1">Uncharacterized protein</fullName>
    </submittedName>
</protein>
<dbReference type="EMBL" id="FOGJ01000011">
    <property type="protein sequence ID" value="SER80784.1"/>
    <property type="molecule type" value="Genomic_DNA"/>
</dbReference>
<dbReference type="Proteomes" id="UP000182584">
    <property type="component" value="Unassembled WGS sequence"/>
</dbReference>
<evidence type="ECO:0000313" key="1">
    <source>
        <dbReference type="EMBL" id="SER80784.1"/>
    </source>
</evidence>
<name>A0A1H9S728_BUTFI</name>
<dbReference type="OrthoDB" id="2051386at2"/>